<evidence type="ECO:0008006" key="3">
    <source>
        <dbReference type="Google" id="ProtNLM"/>
    </source>
</evidence>
<dbReference type="Pfam" id="PF13306">
    <property type="entry name" value="LRR_5"/>
    <property type="match status" value="1"/>
</dbReference>
<organism evidence="1 2">
    <name type="scientific">Chaetoceros tenuissimus</name>
    <dbReference type="NCBI Taxonomy" id="426638"/>
    <lineage>
        <taxon>Eukaryota</taxon>
        <taxon>Sar</taxon>
        <taxon>Stramenopiles</taxon>
        <taxon>Ochrophyta</taxon>
        <taxon>Bacillariophyta</taxon>
        <taxon>Coscinodiscophyceae</taxon>
        <taxon>Chaetocerotophycidae</taxon>
        <taxon>Chaetocerotales</taxon>
        <taxon>Chaetocerotaceae</taxon>
        <taxon>Chaetoceros</taxon>
    </lineage>
</organism>
<protein>
    <recommendedName>
        <fullName evidence="3">Leucine-rich repeat domain-containing protein</fullName>
    </recommendedName>
</protein>
<evidence type="ECO:0000313" key="1">
    <source>
        <dbReference type="EMBL" id="GFH61636.1"/>
    </source>
</evidence>
<proteinExistence type="predicted"/>
<accession>A0AAD3HFR0</accession>
<name>A0AAD3HFR0_9STRA</name>
<dbReference type="InterPro" id="IPR053139">
    <property type="entry name" value="Surface_bspA-like"/>
</dbReference>
<dbReference type="AlphaFoldDB" id="A0AAD3HFR0"/>
<gene>
    <name evidence="1" type="ORF">CTEN210_18112</name>
</gene>
<sequence length="262" mass="30343">MRVQTEEWQRFIPGVRMYKGKMTLFYNGEILWDHENYEFLIYDRKERQSWQVIIILPGVEVIPRCTFIECRNVKTVIMANNVRRIDAGAFYKCKNLAFVKLSRNLEYVGEEAFMNCTSLTSIFIPNSCREIADSAFKCCDKLIILHVPEHTRLGDGVFYKAALADKSSRIYDIIEENEHMNAWVKSINDNDEYGLHRLCSSMDPSEDEIYELMCEHGGPCAMAKKNSIGVTPSEYLAANPYADVDEKKLMKRFVLEKMGEIV</sequence>
<dbReference type="InterPro" id="IPR032675">
    <property type="entry name" value="LRR_dom_sf"/>
</dbReference>
<keyword evidence="2" id="KW-1185">Reference proteome</keyword>
<dbReference type="InterPro" id="IPR026906">
    <property type="entry name" value="LRR_5"/>
</dbReference>
<dbReference type="EMBL" id="BLLK01000074">
    <property type="protein sequence ID" value="GFH61636.1"/>
    <property type="molecule type" value="Genomic_DNA"/>
</dbReference>
<dbReference type="PANTHER" id="PTHR45661:SF3">
    <property type="entry name" value="IG-LIKE DOMAIN-CONTAINING PROTEIN"/>
    <property type="match status" value="1"/>
</dbReference>
<dbReference type="PANTHER" id="PTHR45661">
    <property type="entry name" value="SURFACE ANTIGEN"/>
    <property type="match status" value="1"/>
</dbReference>
<dbReference type="Proteomes" id="UP001054902">
    <property type="component" value="Unassembled WGS sequence"/>
</dbReference>
<reference evidence="1 2" key="1">
    <citation type="journal article" date="2021" name="Sci. Rep.">
        <title>The genome of the diatom Chaetoceros tenuissimus carries an ancient integrated fragment of an extant virus.</title>
        <authorList>
            <person name="Hongo Y."/>
            <person name="Kimura K."/>
            <person name="Takaki Y."/>
            <person name="Yoshida Y."/>
            <person name="Baba S."/>
            <person name="Kobayashi G."/>
            <person name="Nagasaki K."/>
            <person name="Hano T."/>
            <person name="Tomaru Y."/>
        </authorList>
    </citation>
    <scope>NUCLEOTIDE SEQUENCE [LARGE SCALE GENOMIC DNA]</scope>
    <source>
        <strain evidence="1 2">NIES-3715</strain>
    </source>
</reference>
<comment type="caution">
    <text evidence="1">The sequence shown here is derived from an EMBL/GenBank/DDBJ whole genome shotgun (WGS) entry which is preliminary data.</text>
</comment>
<dbReference type="Gene3D" id="3.80.10.10">
    <property type="entry name" value="Ribonuclease Inhibitor"/>
    <property type="match status" value="1"/>
</dbReference>
<dbReference type="SUPFAM" id="SSF52058">
    <property type="entry name" value="L domain-like"/>
    <property type="match status" value="1"/>
</dbReference>
<evidence type="ECO:0000313" key="2">
    <source>
        <dbReference type="Proteomes" id="UP001054902"/>
    </source>
</evidence>